<dbReference type="OrthoDB" id="10258955at2759"/>
<evidence type="ECO:0008006" key="3">
    <source>
        <dbReference type="Google" id="ProtNLM"/>
    </source>
</evidence>
<dbReference type="GeneID" id="66078452"/>
<gene>
    <name evidence="1" type="ORF">E1B28_009376</name>
</gene>
<reference evidence="1" key="1">
    <citation type="journal article" date="2021" name="Genome Biol. Evol.">
        <title>The assembled and annotated genome of the fairy-ring fungus Marasmius oreades.</title>
        <authorList>
            <person name="Hiltunen M."/>
            <person name="Ament-Velasquez S.L."/>
            <person name="Johannesson H."/>
        </authorList>
    </citation>
    <scope>NUCLEOTIDE SEQUENCE</scope>
    <source>
        <strain evidence="1">03SP1</strain>
    </source>
</reference>
<organism evidence="1 2">
    <name type="scientific">Marasmius oreades</name>
    <name type="common">fairy-ring Marasmius</name>
    <dbReference type="NCBI Taxonomy" id="181124"/>
    <lineage>
        <taxon>Eukaryota</taxon>
        <taxon>Fungi</taxon>
        <taxon>Dikarya</taxon>
        <taxon>Basidiomycota</taxon>
        <taxon>Agaricomycotina</taxon>
        <taxon>Agaricomycetes</taxon>
        <taxon>Agaricomycetidae</taxon>
        <taxon>Agaricales</taxon>
        <taxon>Marasmiineae</taxon>
        <taxon>Marasmiaceae</taxon>
        <taxon>Marasmius</taxon>
    </lineage>
</organism>
<dbReference type="KEGG" id="more:E1B28_009376"/>
<dbReference type="RefSeq" id="XP_043009558.1">
    <property type="nucleotide sequence ID" value="XM_043154267.1"/>
</dbReference>
<dbReference type="InterPro" id="IPR011059">
    <property type="entry name" value="Metal-dep_hydrolase_composite"/>
</dbReference>
<evidence type="ECO:0000313" key="2">
    <source>
        <dbReference type="Proteomes" id="UP001049176"/>
    </source>
</evidence>
<name>A0A9P7S202_9AGAR</name>
<dbReference type="AlphaFoldDB" id="A0A9P7S202"/>
<evidence type="ECO:0000313" key="1">
    <source>
        <dbReference type="EMBL" id="KAG7093088.1"/>
    </source>
</evidence>
<accession>A0A9P7S202</accession>
<dbReference type="Proteomes" id="UP001049176">
    <property type="component" value="Chromosome 5"/>
</dbReference>
<dbReference type="GO" id="GO:0016810">
    <property type="term" value="F:hydrolase activity, acting on carbon-nitrogen (but not peptide) bonds"/>
    <property type="evidence" value="ECO:0007669"/>
    <property type="project" value="InterPro"/>
</dbReference>
<dbReference type="EMBL" id="CM032185">
    <property type="protein sequence ID" value="KAG7093088.1"/>
    <property type="molecule type" value="Genomic_DNA"/>
</dbReference>
<dbReference type="SUPFAM" id="SSF51338">
    <property type="entry name" value="Composite domain of metallo-dependent hydrolases"/>
    <property type="match status" value="1"/>
</dbReference>
<dbReference type="Gene3D" id="3.20.20.140">
    <property type="entry name" value="Metal-dependent hydrolases"/>
    <property type="match status" value="1"/>
</dbReference>
<proteinExistence type="predicted"/>
<comment type="caution">
    <text evidence="1">The sequence shown here is derived from an EMBL/GenBank/DDBJ whole genome shotgun (WGS) entry which is preliminary data.</text>
</comment>
<keyword evidence="2" id="KW-1185">Reference proteome</keyword>
<sequence length="189" mass="20408">MPTISPTKCSRLRLLPSPSPDFYNKEESNRFDASLTPIKPILVRNATIWTGEVAEGLELIFGDVLLDKGIIRGVGNVKSVEGEVEEINVNGVSVTSGTIELHSHLGGFSSPSLSGLADTNSRNGLAQPWLRSVDALNAHEAYRLALAGGVTSALQVAKRFLSSFDLRPKNGLLRCYSNRHLTLLHTGDT</sequence>
<protein>
    <recommendedName>
        <fullName evidence="3">Amidohydrolase-related domain-containing protein</fullName>
    </recommendedName>
</protein>